<organism evidence="1 2">
    <name type="scientific">Winogradskya humida</name>
    <dbReference type="NCBI Taxonomy" id="113566"/>
    <lineage>
        <taxon>Bacteria</taxon>
        <taxon>Bacillati</taxon>
        <taxon>Actinomycetota</taxon>
        <taxon>Actinomycetes</taxon>
        <taxon>Micromonosporales</taxon>
        <taxon>Micromonosporaceae</taxon>
        <taxon>Winogradskya</taxon>
    </lineage>
</organism>
<dbReference type="EMBL" id="BOMN01000010">
    <property type="protein sequence ID" value="GIE17614.1"/>
    <property type="molecule type" value="Genomic_DNA"/>
</dbReference>
<reference evidence="1 2" key="1">
    <citation type="submission" date="2021-01" db="EMBL/GenBank/DDBJ databases">
        <title>Whole genome shotgun sequence of Actinoplanes humidus NBRC 14915.</title>
        <authorList>
            <person name="Komaki H."/>
            <person name="Tamura T."/>
        </authorList>
    </citation>
    <scope>NUCLEOTIDE SEQUENCE [LARGE SCALE GENOMIC DNA]</scope>
    <source>
        <strain evidence="1 2">NBRC 14915</strain>
    </source>
</reference>
<sequence>MASTAARPGRVNEDFTGAVPDAAVLIDGAGIPGTEDVCRHGVAWYATRLGGTLLGLLALAPGRALPEALADAVERVTSEHRDTCDVTDPISPSASVGILRLSAGLAEYLVLGDTYVILDRVEGAPLVITDPREVTISRAYQAKLETVPEGSADHHRILRALRANRNQPGGFWLAKDDPGAASEAITGSSPVGSLRSVALLSNGASRIVDHFGLASWAEVMAVLDATGPAEIISRVRRAEARDGTKPDDATITHCSGLRL</sequence>
<accession>A0ABQ3ZGB4</accession>
<evidence type="ECO:0000313" key="1">
    <source>
        <dbReference type="EMBL" id="GIE17614.1"/>
    </source>
</evidence>
<gene>
    <name evidence="1" type="ORF">Ahu01nite_007160</name>
</gene>
<name>A0ABQ3ZGB4_9ACTN</name>
<keyword evidence="2" id="KW-1185">Reference proteome</keyword>
<comment type="caution">
    <text evidence="1">The sequence shown here is derived from an EMBL/GenBank/DDBJ whole genome shotgun (WGS) entry which is preliminary data.</text>
</comment>
<dbReference type="Proteomes" id="UP000603200">
    <property type="component" value="Unassembled WGS sequence"/>
</dbReference>
<proteinExistence type="predicted"/>
<evidence type="ECO:0000313" key="2">
    <source>
        <dbReference type="Proteomes" id="UP000603200"/>
    </source>
</evidence>
<protein>
    <recommendedName>
        <fullName evidence="3">Protein phosphatase 2C-like protein</fullName>
    </recommendedName>
</protein>
<evidence type="ECO:0008006" key="3">
    <source>
        <dbReference type="Google" id="ProtNLM"/>
    </source>
</evidence>